<feature type="chain" id="PRO_5008518790" description="DUF4105 domain-containing protein" evidence="1">
    <location>
        <begin position="33"/>
        <end position="154"/>
    </location>
</feature>
<evidence type="ECO:0000256" key="1">
    <source>
        <dbReference type="SAM" id="SignalP"/>
    </source>
</evidence>
<feature type="signal peptide" evidence="1">
    <location>
        <begin position="1"/>
        <end position="32"/>
    </location>
</feature>
<evidence type="ECO:0000313" key="3">
    <source>
        <dbReference type="Proteomes" id="UP000092498"/>
    </source>
</evidence>
<dbReference type="Proteomes" id="UP000092498">
    <property type="component" value="Chromosome"/>
</dbReference>
<protein>
    <recommendedName>
        <fullName evidence="4">DUF4105 domain-containing protein</fullName>
    </recommendedName>
</protein>
<dbReference type="STRING" id="1759059.ATE48_07660"/>
<organism evidence="2 3">
    <name type="scientific">Candidatus Viadribacter manganicus</name>
    <dbReference type="NCBI Taxonomy" id="1759059"/>
    <lineage>
        <taxon>Bacteria</taxon>
        <taxon>Pseudomonadati</taxon>
        <taxon>Pseudomonadota</taxon>
        <taxon>Alphaproteobacteria</taxon>
        <taxon>Hyphomonadales</taxon>
        <taxon>Hyphomonadaceae</taxon>
        <taxon>Candidatus Viadribacter</taxon>
    </lineage>
</organism>
<keyword evidence="1" id="KW-0732">Signal</keyword>
<dbReference type="InParanoid" id="A0A1B1AGX5"/>
<reference evidence="2 3" key="1">
    <citation type="submission" date="2015-11" db="EMBL/GenBank/DDBJ databases">
        <title>Whole-Genome Sequence of Candidatus Oderbacter manganicum from the National Park Lower Oder Valley, Germany.</title>
        <authorList>
            <person name="Braun B."/>
            <person name="Liere K."/>
            <person name="Szewzyk U."/>
        </authorList>
    </citation>
    <scope>NUCLEOTIDE SEQUENCE [LARGE SCALE GENOMIC DNA]</scope>
    <source>
        <strain evidence="2 3">OTSz_A_272</strain>
    </source>
</reference>
<proteinExistence type="predicted"/>
<dbReference type="RefSeq" id="WP_066769752.1">
    <property type="nucleotide sequence ID" value="NZ_CP013244.1"/>
</dbReference>
<sequence length="154" mass="16449">MTPSKYRRALAAARAMLLVGAACICACAPAVSQAPPSAAEVEQAHLQAPALRVSFNVKFQPSHALRGAQALEGAGRHDEAATLRDEIAFHGLCFERLTLGGAEFVISVCAPLSLEDSFVTQRFWLEHLGATPGIIFVERNLVADHDDAVKAFPL</sequence>
<evidence type="ECO:0000313" key="2">
    <source>
        <dbReference type="EMBL" id="ANP45807.1"/>
    </source>
</evidence>
<keyword evidence="3" id="KW-1185">Reference proteome</keyword>
<evidence type="ECO:0008006" key="4">
    <source>
        <dbReference type="Google" id="ProtNLM"/>
    </source>
</evidence>
<dbReference type="EMBL" id="CP013244">
    <property type="protein sequence ID" value="ANP45807.1"/>
    <property type="molecule type" value="Genomic_DNA"/>
</dbReference>
<accession>A0A1B1AGX5</accession>
<dbReference type="KEGG" id="cbot:ATE48_07660"/>
<dbReference type="AlphaFoldDB" id="A0A1B1AGX5"/>
<name>A0A1B1AGX5_9PROT</name>
<gene>
    <name evidence="2" type="ORF">ATE48_07660</name>
</gene>